<evidence type="ECO:0000313" key="2">
    <source>
        <dbReference type="EMBL" id="MEI4801598.1"/>
    </source>
</evidence>
<dbReference type="Proteomes" id="UP001372526">
    <property type="component" value="Unassembled WGS sequence"/>
</dbReference>
<feature type="transmembrane region" description="Helical" evidence="1">
    <location>
        <begin position="9"/>
        <end position="28"/>
    </location>
</feature>
<proteinExistence type="predicted"/>
<protein>
    <submittedName>
        <fullName evidence="2">Uncharacterized protein</fullName>
    </submittedName>
</protein>
<feature type="transmembrane region" description="Helical" evidence="1">
    <location>
        <begin position="48"/>
        <end position="70"/>
    </location>
</feature>
<organism evidence="2 3">
    <name type="scientific">Bacillus bruguierae</name>
    <dbReference type="NCBI Taxonomy" id="3127667"/>
    <lineage>
        <taxon>Bacteria</taxon>
        <taxon>Bacillati</taxon>
        <taxon>Bacillota</taxon>
        <taxon>Bacilli</taxon>
        <taxon>Bacillales</taxon>
        <taxon>Bacillaceae</taxon>
        <taxon>Bacillus</taxon>
    </lineage>
</organism>
<keyword evidence="1" id="KW-0472">Membrane</keyword>
<comment type="caution">
    <text evidence="2">The sequence shown here is derived from an EMBL/GenBank/DDBJ whole genome shotgun (WGS) entry which is preliminary data.</text>
</comment>
<keyword evidence="1" id="KW-0812">Transmembrane</keyword>
<evidence type="ECO:0000256" key="1">
    <source>
        <dbReference type="SAM" id="Phobius"/>
    </source>
</evidence>
<accession>A0ABU8FFY1</accession>
<reference evidence="2 3" key="1">
    <citation type="submission" date="2024-01" db="EMBL/GenBank/DDBJ databases">
        <title>Seven novel Bacillus-like species.</title>
        <authorList>
            <person name="Liu G."/>
        </authorList>
    </citation>
    <scope>NUCLEOTIDE SEQUENCE [LARGE SCALE GENOMIC DNA]</scope>
    <source>
        <strain evidence="2 3">FJAT-51639</strain>
    </source>
</reference>
<name>A0ABU8FFY1_9BACI</name>
<evidence type="ECO:0000313" key="3">
    <source>
        <dbReference type="Proteomes" id="UP001372526"/>
    </source>
</evidence>
<sequence>MYFRQRRTLLVTIIITFIAFAFIVLTYANLMTHTLCQQKQISDRRQTSVFRFVNICITILLISSYIEIIFHAK</sequence>
<keyword evidence="1" id="KW-1133">Transmembrane helix</keyword>
<dbReference type="EMBL" id="JBAWSX010000004">
    <property type="protein sequence ID" value="MEI4801598.1"/>
    <property type="molecule type" value="Genomic_DNA"/>
</dbReference>
<keyword evidence="3" id="KW-1185">Reference proteome</keyword>
<gene>
    <name evidence="2" type="ORF">WAZ07_09695</name>
</gene>